<feature type="compositionally biased region" description="Basic and acidic residues" evidence="2">
    <location>
        <begin position="523"/>
        <end position="532"/>
    </location>
</feature>
<keyword evidence="4" id="KW-1185">Reference proteome</keyword>
<protein>
    <submittedName>
        <fullName evidence="3">Uncharacterized protein</fullName>
    </submittedName>
</protein>
<feature type="compositionally biased region" description="Polar residues" evidence="2">
    <location>
        <begin position="214"/>
        <end position="224"/>
    </location>
</feature>
<feature type="compositionally biased region" description="Acidic residues" evidence="2">
    <location>
        <begin position="113"/>
        <end position="130"/>
    </location>
</feature>
<feature type="compositionally biased region" description="Acidic residues" evidence="2">
    <location>
        <begin position="563"/>
        <end position="576"/>
    </location>
</feature>
<organism evidence="3 4">
    <name type="scientific">Tritrichomonas musculus</name>
    <dbReference type="NCBI Taxonomy" id="1915356"/>
    <lineage>
        <taxon>Eukaryota</taxon>
        <taxon>Metamonada</taxon>
        <taxon>Parabasalia</taxon>
        <taxon>Tritrichomonadida</taxon>
        <taxon>Tritrichomonadidae</taxon>
        <taxon>Tritrichomonas</taxon>
    </lineage>
</organism>
<feature type="coiled-coil region" evidence="1">
    <location>
        <begin position="321"/>
        <end position="370"/>
    </location>
</feature>
<feature type="compositionally biased region" description="Polar residues" evidence="2">
    <location>
        <begin position="508"/>
        <end position="520"/>
    </location>
</feature>
<evidence type="ECO:0000256" key="2">
    <source>
        <dbReference type="SAM" id="MobiDB-lite"/>
    </source>
</evidence>
<dbReference type="PANTHER" id="PTHR47026:SF2">
    <property type="entry name" value="FLAGELLAR ASSOCIATED PROTEIN"/>
    <property type="match status" value="1"/>
</dbReference>
<evidence type="ECO:0000313" key="4">
    <source>
        <dbReference type="Proteomes" id="UP001470230"/>
    </source>
</evidence>
<feature type="compositionally biased region" description="Basic residues" evidence="2">
    <location>
        <begin position="134"/>
        <end position="146"/>
    </location>
</feature>
<feature type="region of interest" description="Disordered" evidence="2">
    <location>
        <begin position="1"/>
        <end position="250"/>
    </location>
</feature>
<accession>A0ABR2KX17</accession>
<dbReference type="Proteomes" id="UP001470230">
    <property type="component" value="Unassembled WGS sequence"/>
</dbReference>
<feature type="compositionally biased region" description="Polar residues" evidence="2">
    <location>
        <begin position="167"/>
        <end position="198"/>
    </location>
</feature>
<feature type="compositionally biased region" description="Basic residues" evidence="2">
    <location>
        <begin position="62"/>
        <end position="75"/>
    </location>
</feature>
<reference evidence="3 4" key="1">
    <citation type="submission" date="2024-04" db="EMBL/GenBank/DDBJ databases">
        <title>Tritrichomonas musculus Genome.</title>
        <authorList>
            <person name="Alves-Ferreira E."/>
            <person name="Grigg M."/>
            <person name="Lorenzi H."/>
            <person name="Galac M."/>
        </authorList>
    </citation>
    <scope>NUCLEOTIDE SEQUENCE [LARGE SCALE GENOMIC DNA]</scope>
    <source>
        <strain evidence="3 4">EAF2021</strain>
    </source>
</reference>
<dbReference type="PANTHER" id="PTHR47026">
    <property type="entry name" value="PIGMENTOSA GTPASE REGULATOR-LIKE PROTEIN, PUTATIVE-RELATED"/>
    <property type="match status" value="1"/>
</dbReference>
<feature type="compositionally biased region" description="Polar residues" evidence="2">
    <location>
        <begin position="235"/>
        <end position="245"/>
    </location>
</feature>
<comment type="caution">
    <text evidence="3">The sequence shown here is derived from an EMBL/GenBank/DDBJ whole genome shotgun (WGS) entry which is preliminary data.</text>
</comment>
<proteinExistence type="predicted"/>
<keyword evidence="1" id="KW-0175">Coiled coil</keyword>
<feature type="region of interest" description="Disordered" evidence="2">
    <location>
        <begin position="508"/>
        <end position="576"/>
    </location>
</feature>
<evidence type="ECO:0000313" key="3">
    <source>
        <dbReference type="EMBL" id="KAK8895007.1"/>
    </source>
</evidence>
<feature type="compositionally biased region" description="Acidic residues" evidence="2">
    <location>
        <begin position="1"/>
        <end position="30"/>
    </location>
</feature>
<sequence length="576" mass="67509">MSEKEEVEGEEPQQNDEGNEEEGNQNENEGESQGILDATQEAANNLLGGGGEEEEAKSNHERVKKKRRIRKKVKKPKENANPEEEEEGKEKKSGEEEDESKPNEEEEKKEGENEYTYEYDYEYYYSEDEESKSQKKSKHGKKRRRYPDRPDHLDLSEPIYHLDVPYSANTQGSSPRRNNGNKSFSSTTSPRNENSPRSPKSPREGNKSPRAKKNTNLSQTTSPKKSTRSDDSLPPLNNTTSSSHAPSEEVQQYVKKALNKEPILNLPDETYADILFELTEKRKKYAINHNYKEGDRMADAIKWVENCQKNTQMNAYAEDYKKNFEDEKSKFENDFKNYDAQTQQLYDDLKEKQKAKRDVLLSEQKEEREQHRQKWTSDWMLRQYNKQSVQLTQLRKQHTLLLCQNRFKEAESVNNLINQKAKQEEEANSKRYQFDYDSSVKMLKEKQKSELENFDLQCENAFIKLKGDRQRRRVAFEFREKKINSKAAVANDPEKIWNASMLQRVENTAATSQRRANLPSSRMKKDDLKDLDIMTLNLPPLKLDQEKEEKPKENKGKPKEQDQEQEQENENEAEEK</sequence>
<name>A0ABR2KX17_9EUKA</name>
<dbReference type="EMBL" id="JAPFFF010000003">
    <property type="protein sequence ID" value="KAK8895007.1"/>
    <property type="molecule type" value="Genomic_DNA"/>
</dbReference>
<feature type="compositionally biased region" description="Basic and acidic residues" evidence="2">
    <location>
        <begin position="543"/>
        <end position="562"/>
    </location>
</feature>
<feature type="compositionally biased region" description="Basic and acidic residues" evidence="2">
    <location>
        <begin position="88"/>
        <end position="112"/>
    </location>
</feature>
<gene>
    <name evidence="3" type="ORF">M9Y10_023449</name>
</gene>
<evidence type="ECO:0000256" key="1">
    <source>
        <dbReference type="SAM" id="Coils"/>
    </source>
</evidence>